<evidence type="ECO:0000256" key="2">
    <source>
        <dbReference type="ARBA" id="ARBA00022737"/>
    </source>
</evidence>
<dbReference type="InterPro" id="IPR050661">
    <property type="entry name" value="BglG_antiterminators"/>
</dbReference>
<dbReference type="InterPro" id="IPR013011">
    <property type="entry name" value="PTS_EIIB_2"/>
</dbReference>
<dbReference type="InterPro" id="IPR002178">
    <property type="entry name" value="PTS_EIIA_type-2_dom"/>
</dbReference>
<evidence type="ECO:0000313" key="7">
    <source>
        <dbReference type="Proteomes" id="UP001500866"/>
    </source>
</evidence>
<dbReference type="PANTHER" id="PTHR30185:SF12">
    <property type="entry name" value="TRANSCRIPTIONAL REGULATOR MANR"/>
    <property type="match status" value="1"/>
</dbReference>
<dbReference type="InterPro" id="IPR013196">
    <property type="entry name" value="HTH_11"/>
</dbReference>
<evidence type="ECO:0000259" key="5">
    <source>
        <dbReference type="PROSITE" id="PS51372"/>
    </source>
</evidence>
<keyword evidence="2" id="KW-0677">Repeat</keyword>
<evidence type="ECO:0000256" key="1">
    <source>
        <dbReference type="ARBA" id="ARBA00022679"/>
    </source>
</evidence>
<dbReference type="EMBL" id="BAAADS010000001">
    <property type="protein sequence ID" value="GAA0592148.1"/>
    <property type="molecule type" value="Genomic_DNA"/>
</dbReference>
<name>A0ABN1FJM0_9BACI</name>
<dbReference type="InterPro" id="IPR003501">
    <property type="entry name" value="PTS_EIIB_2/3"/>
</dbReference>
<keyword evidence="7" id="KW-1185">Reference proteome</keyword>
<dbReference type="CDD" id="cd05568">
    <property type="entry name" value="PTS_IIB_bgl_like"/>
    <property type="match status" value="1"/>
</dbReference>
<reference evidence="6 7" key="1">
    <citation type="journal article" date="2019" name="Int. J. Syst. Evol. Microbiol.">
        <title>The Global Catalogue of Microorganisms (GCM) 10K type strain sequencing project: providing services to taxonomists for standard genome sequencing and annotation.</title>
        <authorList>
            <consortium name="The Broad Institute Genomics Platform"/>
            <consortium name="The Broad Institute Genome Sequencing Center for Infectious Disease"/>
            <person name="Wu L."/>
            <person name="Ma J."/>
        </authorList>
    </citation>
    <scope>NUCLEOTIDE SEQUENCE [LARGE SCALE GENOMIC DNA]</scope>
    <source>
        <strain evidence="6 7">JCM 15395</strain>
    </source>
</reference>
<dbReference type="Pfam" id="PF02302">
    <property type="entry name" value="PTS_IIB"/>
    <property type="match status" value="1"/>
</dbReference>
<evidence type="ECO:0000313" key="6">
    <source>
        <dbReference type="EMBL" id="GAA0592148.1"/>
    </source>
</evidence>
<dbReference type="PROSITE" id="PS51099">
    <property type="entry name" value="PTS_EIIB_TYPE_2"/>
    <property type="match status" value="1"/>
</dbReference>
<dbReference type="InterPro" id="IPR036095">
    <property type="entry name" value="PTS_EIIB-like_sf"/>
</dbReference>
<proteinExistence type="predicted"/>
<dbReference type="Pfam" id="PF00359">
    <property type="entry name" value="PTS_EIIA_2"/>
    <property type="match status" value="1"/>
</dbReference>
<dbReference type="Gene3D" id="1.10.1790.10">
    <property type="entry name" value="PRD domain"/>
    <property type="match status" value="2"/>
</dbReference>
<feature type="domain" description="PRD" evidence="5">
    <location>
        <begin position="174"/>
        <end position="286"/>
    </location>
</feature>
<keyword evidence="1" id="KW-0808">Transferase</keyword>
<protein>
    <submittedName>
        <fullName evidence="6">BglG family transcription antiterminator</fullName>
    </submittedName>
</protein>
<dbReference type="Pfam" id="PF00874">
    <property type="entry name" value="PRD"/>
    <property type="match status" value="2"/>
</dbReference>
<feature type="domain" description="PTS EIIB type-2" evidence="4">
    <location>
        <begin position="403"/>
        <end position="494"/>
    </location>
</feature>
<organism evidence="6 7">
    <name type="scientific">Virgibacillus siamensis</name>
    <dbReference type="NCBI Taxonomy" id="480071"/>
    <lineage>
        <taxon>Bacteria</taxon>
        <taxon>Bacillati</taxon>
        <taxon>Bacillota</taxon>
        <taxon>Bacilli</taxon>
        <taxon>Bacillales</taxon>
        <taxon>Bacillaceae</taxon>
        <taxon>Virgibacillus</taxon>
    </lineage>
</organism>
<dbReference type="Gene3D" id="3.40.930.10">
    <property type="entry name" value="Mannitol-specific EII, Chain A"/>
    <property type="match status" value="1"/>
</dbReference>
<dbReference type="InterPro" id="IPR036634">
    <property type="entry name" value="PRD_sf"/>
</dbReference>
<dbReference type="SUPFAM" id="SSF55804">
    <property type="entry name" value="Phoshotransferase/anion transport protein"/>
    <property type="match status" value="1"/>
</dbReference>
<comment type="caution">
    <text evidence="6">The sequence shown here is derived from an EMBL/GenBank/DDBJ whole genome shotgun (WGS) entry which is preliminary data.</text>
</comment>
<dbReference type="SUPFAM" id="SSF52794">
    <property type="entry name" value="PTS system IIB component-like"/>
    <property type="match status" value="1"/>
</dbReference>
<feature type="domain" description="PTS EIIA type-2" evidence="3">
    <location>
        <begin position="506"/>
        <end position="648"/>
    </location>
</feature>
<gene>
    <name evidence="6" type="ORF">GCM10009001_05410</name>
</gene>
<dbReference type="RefSeq" id="WP_343810058.1">
    <property type="nucleotide sequence ID" value="NZ_BAAADS010000001.1"/>
</dbReference>
<dbReference type="Pfam" id="PF08279">
    <property type="entry name" value="HTH_11"/>
    <property type="match status" value="1"/>
</dbReference>
<sequence>MLSPRQRNIINHMLQDKGFITIKKLAGIFQVSERSIQYDLETIEYYAESLEAQVIRNKRLGVRLIASPALEQQFSDDNEDSSLHVHLSPEERREKILITLFETLKPVSSNQFATLLSVSRRTIVDDLKEVQSWLFEHGLDLEYLQNKGFRIKGSEKSFRESYVEVLTQHYQSGVFPSELQFLSSSEIALINRSIDRALDGKQHNIVQTARDGLVFHLAITIHRIRNNFQINMPEQELAKMRREPEFGVAKRIQQAVEEKFSLEFPESETGYITLHLLGAKPADLEPSEDIQEHNTLTDTLKTFIRHVSGYMGVDLNNDLQLLKGLTVHLKPAIYRLRFNMRNENPLKQEVQKSYPNIIAAVQSNVTLLENAFGVHFNEDELAYIAMHVGSAIERKFEKTRYELRVVLVCASGVGTSQLLKSKIENYYPELNVYDSFSVYDIENDYFAANKIDLVISTIPTPEFPVPVVKVSPFLTKEDRNKLNSILNSEREKAIEKGLSSGPALNELLLADSVKWNIEASNVEEALRQSVKPLIAKGIVTDEYETAIIEQFRVNGPYMVIDKGVALPHAKPSTGVREPGFSFIRLKHPVTFGHSVNDPVLFVICLATTDAHIHLNALRQLTIMLQDHDGMERLLNGDEHMLLEQVNQVSQL</sequence>
<dbReference type="InterPro" id="IPR036388">
    <property type="entry name" value="WH-like_DNA-bd_sf"/>
</dbReference>
<dbReference type="SUPFAM" id="SSF46785">
    <property type="entry name" value="Winged helix' DNA-binding domain"/>
    <property type="match status" value="1"/>
</dbReference>
<dbReference type="CDD" id="cd00211">
    <property type="entry name" value="PTS_IIA_fru"/>
    <property type="match status" value="1"/>
</dbReference>
<dbReference type="PROSITE" id="PS51372">
    <property type="entry name" value="PRD_2"/>
    <property type="match status" value="2"/>
</dbReference>
<dbReference type="SUPFAM" id="SSF63520">
    <property type="entry name" value="PTS-regulatory domain, PRD"/>
    <property type="match status" value="2"/>
</dbReference>
<dbReference type="PROSITE" id="PS51094">
    <property type="entry name" value="PTS_EIIA_TYPE_2"/>
    <property type="match status" value="1"/>
</dbReference>
<dbReference type="Proteomes" id="UP001500866">
    <property type="component" value="Unassembled WGS sequence"/>
</dbReference>
<dbReference type="PANTHER" id="PTHR30185">
    <property type="entry name" value="CRYPTIC BETA-GLUCOSIDE BGL OPERON ANTITERMINATOR"/>
    <property type="match status" value="1"/>
</dbReference>
<evidence type="ECO:0000259" key="4">
    <source>
        <dbReference type="PROSITE" id="PS51099"/>
    </source>
</evidence>
<dbReference type="InterPro" id="IPR016152">
    <property type="entry name" value="PTrfase/Anion_transptr"/>
</dbReference>
<evidence type="ECO:0000259" key="3">
    <source>
        <dbReference type="PROSITE" id="PS51094"/>
    </source>
</evidence>
<accession>A0ABN1FJM0</accession>
<feature type="domain" description="PRD" evidence="5">
    <location>
        <begin position="291"/>
        <end position="398"/>
    </location>
</feature>
<dbReference type="Gene3D" id="3.40.50.2300">
    <property type="match status" value="1"/>
</dbReference>
<dbReference type="Gene3D" id="1.10.10.10">
    <property type="entry name" value="Winged helix-like DNA-binding domain superfamily/Winged helix DNA-binding domain"/>
    <property type="match status" value="2"/>
</dbReference>
<dbReference type="InterPro" id="IPR036390">
    <property type="entry name" value="WH_DNA-bd_sf"/>
</dbReference>
<dbReference type="InterPro" id="IPR011608">
    <property type="entry name" value="PRD"/>
</dbReference>